<comment type="caution">
    <text evidence="2">The sequence shown here is derived from an EMBL/GenBank/DDBJ whole genome shotgun (WGS) entry which is preliminary data.</text>
</comment>
<protein>
    <submittedName>
        <fullName evidence="2">Uncharacterized protein</fullName>
    </submittedName>
</protein>
<gene>
    <name evidence="2" type="ORF">NDU88_004740</name>
</gene>
<feature type="region of interest" description="Disordered" evidence="1">
    <location>
        <begin position="30"/>
        <end position="140"/>
    </location>
</feature>
<evidence type="ECO:0000313" key="2">
    <source>
        <dbReference type="EMBL" id="KAJ1209362.1"/>
    </source>
</evidence>
<organism evidence="2 3">
    <name type="scientific">Pleurodeles waltl</name>
    <name type="common">Iberian ribbed newt</name>
    <dbReference type="NCBI Taxonomy" id="8319"/>
    <lineage>
        <taxon>Eukaryota</taxon>
        <taxon>Metazoa</taxon>
        <taxon>Chordata</taxon>
        <taxon>Craniata</taxon>
        <taxon>Vertebrata</taxon>
        <taxon>Euteleostomi</taxon>
        <taxon>Amphibia</taxon>
        <taxon>Batrachia</taxon>
        <taxon>Caudata</taxon>
        <taxon>Salamandroidea</taxon>
        <taxon>Salamandridae</taxon>
        <taxon>Pleurodelinae</taxon>
        <taxon>Pleurodeles</taxon>
    </lineage>
</organism>
<keyword evidence="3" id="KW-1185">Reference proteome</keyword>
<proteinExistence type="predicted"/>
<dbReference type="Proteomes" id="UP001066276">
    <property type="component" value="Chromosome 1_2"/>
</dbReference>
<name>A0AAV7W634_PLEWA</name>
<evidence type="ECO:0000256" key="1">
    <source>
        <dbReference type="SAM" id="MobiDB-lite"/>
    </source>
</evidence>
<accession>A0AAV7W634</accession>
<dbReference type="EMBL" id="JANPWB010000002">
    <property type="protein sequence ID" value="KAJ1209362.1"/>
    <property type="molecule type" value="Genomic_DNA"/>
</dbReference>
<feature type="compositionally biased region" description="Basic residues" evidence="1">
    <location>
        <begin position="44"/>
        <end position="53"/>
    </location>
</feature>
<reference evidence="2" key="1">
    <citation type="journal article" date="2022" name="bioRxiv">
        <title>Sequencing and chromosome-scale assembly of the giantPleurodeles waltlgenome.</title>
        <authorList>
            <person name="Brown T."/>
            <person name="Elewa A."/>
            <person name="Iarovenko S."/>
            <person name="Subramanian E."/>
            <person name="Araus A.J."/>
            <person name="Petzold A."/>
            <person name="Susuki M."/>
            <person name="Suzuki K.-i.T."/>
            <person name="Hayashi T."/>
            <person name="Toyoda A."/>
            <person name="Oliveira C."/>
            <person name="Osipova E."/>
            <person name="Leigh N.D."/>
            <person name="Simon A."/>
            <person name="Yun M.H."/>
        </authorList>
    </citation>
    <scope>NUCLEOTIDE SEQUENCE</scope>
    <source>
        <strain evidence="2">20211129_DDA</strain>
        <tissue evidence="2">Liver</tissue>
    </source>
</reference>
<evidence type="ECO:0000313" key="3">
    <source>
        <dbReference type="Proteomes" id="UP001066276"/>
    </source>
</evidence>
<feature type="compositionally biased region" description="Low complexity" evidence="1">
    <location>
        <begin position="32"/>
        <end position="43"/>
    </location>
</feature>
<sequence>MAPPPPRPWTLDGCRGQVSSVCAVGEIEIRPARAAGGPRTSRTGTRRHHKPIRAARSGSAGTVCPRQDEGRPPRRSLRIRSRSVSGGPGGPGAHPFLPQFDVRHVQAEVAAPGNGGSSFSSFPIPSNVPRPPGRSSPEVSAGVRQCFCCKPTHVGAQQGTGF</sequence>
<dbReference type="AlphaFoldDB" id="A0AAV7W634"/>